<proteinExistence type="predicted"/>
<protein>
    <recommendedName>
        <fullName evidence="1">Transcriptional regulator TetR C-terminal Firmicutes type domain-containing protein</fullName>
    </recommendedName>
</protein>
<sequence length="190" mass="22647">MNKQPEITDATREAFVQAYCKLSYGSGGKKFTIKNITDLAGYNRTTFYRYFIDVIDVNDYLERQMISEILKNIRLHVIDGAFDNTFYKVFLDVYHKHKMELTVLISEEHRTHFIESIKNEIFPMFTKLYKLDESDMRMNYVMTIYLSGVFSALGKWIENPENMSEEQMLDIIRHLFEKWFISEIQINSRS</sequence>
<dbReference type="InterPro" id="IPR039532">
    <property type="entry name" value="TetR_C_Firmicutes"/>
</dbReference>
<feature type="domain" description="Transcriptional regulator TetR C-terminal Firmicutes type" evidence="1">
    <location>
        <begin position="90"/>
        <end position="177"/>
    </location>
</feature>
<dbReference type="EMBL" id="CP136422">
    <property type="protein sequence ID" value="WPX74637.1"/>
    <property type="molecule type" value="Genomic_DNA"/>
</dbReference>
<dbReference type="Gene3D" id="1.10.357.10">
    <property type="entry name" value="Tetracycline Repressor, domain 2"/>
    <property type="match status" value="1"/>
</dbReference>
<gene>
    <name evidence="2" type="ORF">BLCOC_29940</name>
</gene>
<dbReference type="SUPFAM" id="SSF46689">
    <property type="entry name" value="Homeodomain-like"/>
    <property type="match status" value="1"/>
</dbReference>
<evidence type="ECO:0000259" key="1">
    <source>
        <dbReference type="Pfam" id="PF14278"/>
    </source>
</evidence>
<dbReference type="InterPro" id="IPR009057">
    <property type="entry name" value="Homeodomain-like_sf"/>
</dbReference>
<dbReference type="Pfam" id="PF14278">
    <property type="entry name" value="TetR_C_8"/>
    <property type="match status" value="1"/>
</dbReference>
<keyword evidence="3" id="KW-1185">Reference proteome</keyword>
<dbReference type="Proteomes" id="UP001325248">
    <property type="component" value="Chromosome"/>
</dbReference>
<accession>A0ABZ0UBL7</accession>
<organism evidence="2 3">
    <name type="scientific">Blautia producta</name>
    <dbReference type="NCBI Taxonomy" id="33035"/>
    <lineage>
        <taxon>Bacteria</taxon>
        <taxon>Bacillati</taxon>
        <taxon>Bacillota</taxon>
        <taxon>Clostridia</taxon>
        <taxon>Lachnospirales</taxon>
        <taxon>Lachnospiraceae</taxon>
        <taxon>Blautia</taxon>
    </lineage>
</organism>
<reference evidence="2" key="1">
    <citation type="submission" date="2023-10" db="EMBL/GenBank/DDBJ databases">
        <title>Genome sequence of Blautia coccoides DSM 935.</title>
        <authorList>
            <person name="Boeer T."/>
            <person name="Bengelsdorf F.R."/>
            <person name="Daniel R."/>
            <person name="Poehlein A."/>
        </authorList>
    </citation>
    <scope>NUCLEOTIDE SEQUENCE [LARGE SCALE GENOMIC DNA]</scope>
    <source>
        <strain evidence="2">DSM 935</strain>
    </source>
</reference>
<evidence type="ECO:0000313" key="3">
    <source>
        <dbReference type="Proteomes" id="UP001325248"/>
    </source>
</evidence>
<name>A0ABZ0UBL7_9FIRM</name>
<evidence type="ECO:0000313" key="2">
    <source>
        <dbReference type="EMBL" id="WPX74637.1"/>
    </source>
</evidence>